<proteinExistence type="predicted"/>
<sequence>MKEEIIKEAVVQRAARAMEANAPAGKSRKGGEWTVREAGKVAAEVHVYSLDGHRVERVVGFLGGKEVIPREITSPMDTHHVISHGLPKRSVTHLLDSLVVVHDRTVLSGALGMSLRTQQRLKSEPEETLSVEASGKAWQFAETLAHASEVFGTQEAAERWLETPATALEGAKPIDLLSTPPGTEMVRTLLTRIEFGVYA</sequence>
<evidence type="ECO:0000313" key="3">
    <source>
        <dbReference type="EMBL" id="GGE01987.1"/>
    </source>
</evidence>
<evidence type="ECO:0000259" key="2">
    <source>
        <dbReference type="Pfam" id="PF20432"/>
    </source>
</evidence>
<organism evidence="3 4">
    <name type="scientific">Aureimonas endophytica</name>
    <dbReference type="NCBI Taxonomy" id="2027858"/>
    <lineage>
        <taxon>Bacteria</taxon>
        <taxon>Pseudomonadati</taxon>
        <taxon>Pseudomonadota</taxon>
        <taxon>Alphaproteobacteria</taxon>
        <taxon>Hyphomicrobiales</taxon>
        <taxon>Aurantimonadaceae</taxon>
        <taxon>Aureimonas</taxon>
    </lineage>
</organism>
<dbReference type="Pfam" id="PF20432">
    <property type="entry name" value="Xre-like-HTH"/>
    <property type="match status" value="1"/>
</dbReference>
<dbReference type="AlphaFoldDB" id="A0A917E526"/>
<accession>A0A917E526</accession>
<reference evidence="3" key="1">
    <citation type="journal article" date="2014" name="Int. J. Syst. Evol. Microbiol.">
        <title>Complete genome sequence of Corynebacterium casei LMG S-19264T (=DSM 44701T), isolated from a smear-ripened cheese.</title>
        <authorList>
            <consortium name="US DOE Joint Genome Institute (JGI-PGF)"/>
            <person name="Walter F."/>
            <person name="Albersmeier A."/>
            <person name="Kalinowski J."/>
            <person name="Ruckert C."/>
        </authorList>
    </citation>
    <scope>NUCLEOTIDE SEQUENCE</scope>
    <source>
        <strain evidence="3">CGMCC 1.15367</strain>
    </source>
</reference>
<dbReference type="Pfam" id="PF09722">
    <property type="entry name" value="Xre_MbcA_ParS_C"/>
    <property type="match status" value="1"/>
</dbReference>
<evidence type="ECO:0000313" key="4">
    <source>
        <dbReference type="Proteomes" id="UP000644699"/>
    </source>
</evidence>
<reference evidence="3" key="2">
    <citation type="submission" date="2020-09" db="EMBL/GenBank/DDBJ databases">
        <authorList>
            <person name="Sun Q."/>
            <person name="Zhou Y."/>
        </authorList>
    </citation>
    <scope>NUCLEOTIDE SEQUENCE</scope>
    <source>
        <strain evidence="3">CGMCC 1.15367</strain>
    </source>
</reference>
<dbReference type="InterPro" id="IPR046847">
    <property type="entry name" value="Xre-like_HTH"/>
</dbReference>
<dbReference type="NCBIfam" id="TIGR02293">
    <property type="entry name" value="TAS_TIGR02293"/>
    <property type="match status" value="1"/>
</dbReference>
<protein>
    <submittedName>
        <fullName evidence="3">Antitoxin</fullName>
    </submittedName>
</protein>
<dbReference type="Proteomes" id="UP000644699">
    <property type="component" value="Unassembled WGS sequence"/>
</dbReference>
<feature type="domain" description="Antitoxin Xre/MbcA/ParS-like toxin-binding" evidence="1">
    <location>
        <begin position="147"/>
        <end position="196"/>
    </location>
</feature>
<dbReference type="InterPro" id="IPR024467">
    <property type="entry name" value="Xre/MbcA/ParS-like_toxin-bd"/>
</dbReference>
<evidence type="ECO:0000259" key="1">
    <source>
        <dbReference type="Pfam" id="PF09722"/>
    </source>
</evidence>
<gene>
    <name evidence="3" type="ORF">GCM10011390_21050</name>
</gene>
<keyword evidence="4" id="KW-1185">Reference proteome</keyword>
<dbReference type="InterPro" id="IPR011979">
    <property type="entry name" value="Antitox_Xre"/>
</dbReference>
<dbReference type="RefSeq" id="WP_244639437.1">
    <property type="nucleotide sequence ID" value="NZ_BMIQ01000003.1"/>
</dbReference>
<comment type="caution">
    <text evidence="3">The sequence shown here is derived from an EMBL/GenBank/DDBJ whole genome shotgun (WGS) entry which is preliminary data.</text>
</comment>
<dbReference type="EMBL" id="BMIQ01000003">
    <property type="protein sequence ID" value="GGE01987.1"/>
    <property type="molecule type" value="Genomic_DNA"/>
</dbReference>
<feature type="domain" description="Antitoxin Xre-like helix-turn-helix" evidence="2">
    <location>
        <begin position="79"/>
        <end position="141"/>
    </location>
</feature>
<name>A0A917E526_9HYPH</name>